<dbReference type="GO" id="GO:0004758">
    <property type="term" value="F:serine C-palmitoyltransferase activity"/>
    <property type="evidence" value="ECO:0007669"/>
    <property type="project" value="TreeGrafter"/>
</dbReference>
<evidence type="ECO:0008006" key="13">
    <source>
        <dbReference type="Google" id="ProtNLM"/>
    </source>
</evidence>
<comment type="pathway">
    <text evidence="2">Lipid metabolism.</text>
</comment>
<keyword evidence="7" id="KW-0443">Lipid metabolism</keyword>
<evidence type="ECO:0000256" key="5">
    <source>
        <dbReference type="ARBA" id="ARBA00022919"/>
    </source>
</evidence>
<keyword evidence="4" id="KW-0256">Endoplasmic reticulum</keyword>
<comment type="similarity">
    <text evidence="9">Belongs to the SPTSS family. SPTSSA subfamily.</text>
</comment>
<dbReference type="OrthoDB" id="202672at2759"/>
<dbReference type="GO" id="GO:0005789">
    <property type="term" value="C:endoplasmic reticulum membrane"/>
    <property type="evidence" value="ECO:0007669"/>
    <property type="project" value="UniProtKB-SubCell"/>
</dbReference>
<keyword evidence="8 10" id="KW-0472">Membrane</keyword>
<dbReference type="Proteomes" id="UP000186922">
    <property type="component" value="Unassembled WGS sequence"/>
</dbReference>
<evidence type="ECO:0000256" key="8">
    <source>
        <dbReference type="ARBA" id="ARBA00023136"/>
    </source>
</evidence>
<evidence type="ECO:0000313" key="11">
    <source>
        <dbReference type="EMBL" id="GAU91440.1"/>
    </source>
</evidence>
<keyword evidence="3 10" id="KW-0812">Transmembrane</keyword>
<feature type="transmembrane region" description="Helical" evidence="10">
    <location>
        <begin position="48"/>
        <end position="68"/>
    </location>
</feature>
<organism evidence="11 12">
    <name type="scientific">Ramazzottius varieornatus</name>
    <name type="common">Water bear</name>
    <name type="synonym">Tardigrade</name>
    <dbReference type="NCBI Taxonomy" id="947166"/>
    <lineage>
        <taxon>Eukaryota</taxon>
        <taxon>Metazoa</taxon>
        <taxon>Ecdysozoa</taxon>
        <taxon>Tardigrada</taxon>
        <taxon>Eutardigrada</taxon>
        <taxon>Parachela</taxon>
        <taxon>Hypsibioidea</taxon>
        <taxon>Ramazzottiidae</taxon>
        <taxon>Ramazzottius</taxon>
    </lineage>
</organism>
<comment type="caution">
    <text evidence="11">The sequence shown here is derived from an EMBL/GenBank/DDBJ whole genome shotgun (WGS) entry which is preliminary data.</text>
</comment>
<evidence type="ECO:0000256" key="2">
    <source>
        <dbReference type="ARBA" id="ARBA00005189"/>
    </source>
</evidence>
<dbReference type="Pfam" id="PF11779">
    <property type="entry name" value="SPT_ssu-like"/>
    <property type="match status" value="1"/>
</dbReference>
<gene>
    <name evidence="11" type="primary">RvY_03691-1</name>
    <name evidence="11" type="synonym">RvY_03691.1</name>
    <name evidence="11" type="ORF">RvY_03691</name>
</gene>
<dbReference type="InterPro" id="IPR051900">
    <property type="entry name" value="SPT_small_subunit"/>
</dbReference>
<comment type="subcellular location">
    <subcellularLocation>
        <location evidence="1">Endoplasmic reticulum membrane</location>
        <topology evidence="1">Multi-pass membrane protein</topology>
    </subcellularLocation>
</comment>
<evidence type="ECO:0000256" key="10">
    <source>
        <dbReference type="SAM" id="Phobius"/>
    </source>
</evidence>
<name>A0A1D1USE4_RAMVA</name>
<keyword evidence="12" id="KW-1185">Reference proteome</keyword>
<dbReference type="EMBL" id="BDGG01000002">
    <property type="protein sequence ID" value="GAU91440.1"/>
    <property type="molecule type" value="Genomic_DNA"/>
</dbReference>
<dbReference type="PANTHER" id="PTHR47084:SF1">
    <property type="entry name" value="SERINE PALMITOYLTRANSFERASE SMALL SUBUNIT A"/>
    <property type="match status" value="1"/>
</dbReference>
<dbReference type="InterPro" id="IPR024512">
    <property type="entry name" value="Ser_palmitoyltrfase_ssu-like"/>
</dbReference>
<keyword evidence="6 10" id="KW-1133">Transmembrane helix</keyword>
<evidence type="ECO:0000256" key="7">
    <source>
        <dbReference type="ARBA" id="ARBA00023098"/>
    </source>
</evidence>
<dbReference type="AlphaFoldDB" id="A0A1D1USE4"/>
<evidence type="ECO:0000313" key="12">
    <source>
        <dbReference type="Proteomes" id="UP000186922"/>
    </source>
</evidence>
<evidence type="ECO:0000256" key="1">
    <source>
        <dbReference type="ARBA" id="ARBA00004477"/>
    </source>
</evidence>
<evidence type="ECO:0000256" key="4">
    <source>
        <dbReference type="ARBA" id="ARBA00022824"/>
    </source>
</evidence>
<dbReference type="PANTHER" id="PTHR47084">
    <property type="entry name" value="SERINE PALMITOYLTRANSFERASE SMALL SUBUNIT A"/>
    <property type="match status" value="1"/>
</dbReference>
<sequence length="88" mass="10384">MGADIVPEHWEMVNPKDKLSVFQRLRWLYFQFSLVTCTFMLDPWERRLADVCFLTVLAIVSYACYVYLPPYALQLFQIVKLLSPAAHR</sequence>
<accession>A0A1D1USE4</accession>
<dbReference type="GO" id="GO:0046513">
    <property type="term" value="P:ceramide biosynthetic process"/>
    <property type="evidence" value="ECO:0007669"/>
    <property type="project" value="TreeGrafter"/>
</dbReference>
<keyword evidence="5" id="KW-0746">Sphingolipid metabolism</keyword>
<evidence type="ECO:0000256" key="9">
    <source>
        <dbReference type="ARBA" id="ARBA00038370"/>
    </source>
</evidence>
<protein>
    <recommendedName>
        <fullName evidence="13">Serine palmitoyltransferase small subunit B</fullName>
    </recommendedName>
</protein>
<evidence type="ECO:0000256" key="3">
    <source>
        <dbReference type="ARBA" id="ARBA00022692"/>
    </source>
</evidence>
<dbReference type="GO" id="GO:0017059">
    <property type="term" value="C:serine palmitoyltransferase complex"/>
    <property type="evidence" value="ECO:0007669"/>
    <property type="project" value="TreeGrafter"/>
</dbReference>
<feature type="transmembrane region" description="Helical" evidence="10">
    <location>
        <begin position="25"/>
        <end position="41"/>
    </location>
</feature>
<reference evidence="11 12" key="1">
    <citation type="journal article" date="2016" name="Nat. Commun.">
        <title>Extremotolerant tardigrade genome and improved radiotolerance of human cultured cells by tardigrade-unique protein.</title>
        <authorList>
            <person name="Hashimoto T."/>
            <person name="Horikawa D.D."/>
            <person name="Saito Y."/>
            <person name="Kuwahara H."/>
            <person name="Kozuka-Hata H."/>
            <person name="Shin-I T."/>
            <person name="Minakuchi Y."/>
            <person name="Ohishi K."/>
            <person name="Motoyama A."/>
            <person name="Aizu T."/>
            <person name="Enomoto A."/>
            <person name="Kondo K."/>
            <person name="Tanaka S."/>
            <person name="Hara Y."/>
            <person name="Koshikawa S."/>
            <person name="Sagara H."/>
            <person name="Miura T."/>
            <person name="Yokobori S."/>
            <person name="Miyagawa K."/>
            <person name="Suzuki Y."/>
            <person name="Kubo T."/>
            <person name="Oyama M."/>
            <person name="Kohara Y."/>
            <person name="Fujiyama A."/>
            <person name="Arakawa K."/>
            <person name="Katayama T."/>
            <person name="Toyoda A."/>
            <person name="Kunieda T."/>
        </authorList>
    </citation>
    <scope>NUCLEOTIDE SEQUENCE [LARGE SCALE GENOMIC DNA]</scope>
    <source>
        <strain evidence="11 12">YOKOZUNA-1</strain>
    </source>
</reference>
<proteinExistence type="inferred from homology"/>
<evidence type="ECO:0000256" key="6">
    <source>
        <dbReference type="ARBA" id="ARBA00022989"/>
    </source>
</evidence>